<organism evidence="1 2">
    <name type="scientific">Bubo bubo</name>
    <name type="common">Eurasian eagle-owl</name>
    <name type="synonym">Strix bubo</name>
    <dbReference type="NCBI Taxonomy" id="30461"/>
    <lineage>
        <taxon>Eukaryota</taxon>
        <taxon>Metazoa</taxon>
        <taxon>Chordata</taxon>
        <taxon>Craniata</taxon>
        <taxon>Vertebrata</taxon>
        <taxon>Euteleostomi</taxon>
        <taxon>Archelosauria</taxon>
        <taxon>Archosauria</taxon>
        <taxon>Dinosauria</taxon>
        <taxon>Saurischia</taxon>
        <taxon>Theropoda</taxon>
        <taxon>Coelurosauria</taxon>
        <taxon>Aves</taxon>
        <taxon>Neognathae</taxon>
        <taxon>Neoaves</taxon>
        <taxon>Telluraves</taxon>
        <taxon>Strigiformes</taxon>
        <taxon>Strigidae</taxon>
        <taxon>Bubo</taxon>
    </lineage>
</organism>
<protein>
    <submittedName>
        <fullName evidence="1">Uncharacterized protein</fullName>
    </submittedName>
</protein>
<reference evidence="1" key="1">
    <citation type="submission" date="2025-08" db="UniProtKB">
        <authorList>
            <consortium name="Ensembl"/>
        </authorList>
    </citation>
    <scope>IDENTIFICATION</scope>
</reference>
<reference evidence="1" key="2">
    <citation type="submission" date="2025-09" db="UniProtKB">
        <authorList>
            <consortium name="Ensembl"/>
        </authorList>
    </citation>
    <scope>IDENTIFICATION</scope>
</reference>
<dbReference type="Ensembl" id="ENSBOBT00000010399.1">
    <property type="protein sequence ID" value="ENSBOBP00000010143.1"/>
    <property type="gene ID" value="ENSBOBG00000006520.1"/>
</dbReference>
<keyword evidence="2" id="KW-1185">Reference proteome</keyword>
<proteinExistence type="predicted"/>
<dbReference type="Proteomes" id="UP000694567">
    <property type="component" value="Unplaced"/>
</dbReference>
<name>A0A8C0EXV2_BUBBB</name>
<sequence>SHHRLSVWLHSDCLLGQLCQWGIPEVQQPHRCPPADPLWDFATCRRSCWTSQSSGLTQHCHPCVEMIFNSANIPSPYMPASNQGGQ</sequence>
<accession>A0A8C0EXV2</accession>
<evidence type="ECO:0000313" key="2">
    <source>
        <dbReference type="Proteomes" id="UP000694567"/>
    </source>
</evidence>
<dbReference type="AlphaFoldDB" id="A0A8C0EXV2"/>
<evidence type="ECO:0000313" key="1">
    <source>
        <dbReference type="Ensembl" id="ENSBOBP00000010143.1"/>
    </source>
</evidence>